<keyword evidence="5" id="KW-0677">Repeat</keyword>
<feature type="domain" description="Protein kinase" evidence="12">
    <location>
        <begin position="437"/>
        <end position="687"/>
    </location>
</feature>
<dbReference type="InterPro" id="IPR001245">
    <property type="entry name" value="Ser-Thr/Tyr_kinase_cat_dom"/>
</dbReference>
<feature type="chain" id="PRO_5035267285" description="Protein kinase domain-containing protein" evidence="11">
    <location>
        <begin position="25"/>
        <end position="846"/>
    </location>
</feature>
<evidence type="ECO:0000256" key="11">
    <source>
        <dbReference type="SAM" id="SignalP"/>
    </source>
</evidence>
<sequence>MRFLSPPMGASLLLLLLLFVVSDAQQLSPSQSKTLLRLQGLLEYPPALAGWSRSTPFCYLPPSASLAVACSGNRIVELVIVGDRLASPGARNALSPAFSSDSLFTTLSRLPSLTRLSLVALGLWGPLPGKVDRFPSLKVLNLSSNYFSGSIPLEISTMTSLQNLVLSGNYLSGSVPDLKPLSSLLELNIGENRLGPEFPSLSNSLVILVLKNNSLVGKIPANLGAFHQLAMLDLSSNHLSGRIPPFLFSLRSMQHLDLSDNKITGQIAGNVPCSNVLEFVDLSNNHLVGGLPSCLRSNPSSRVVLTSGNCLNAGDLRNQHPNVYCDGAALAAVLPPANKISGSKSKVGVILGIVGGVIGGAALLGLLIFLVFRRTRTNESNAIVLHKPIAAKSLAQDTPRSPIDAGFKFQSARMESIGLTPYRVFSIEELKQATNNFDPSNLFEDSARGQFYKGQFQEGSLIVVRLLKLNPKLLYQNLHQYLELIAKLRHHHLASILGHCITSSQDSVNTTTIVHIVSEHVTNGTLRSHLTEWRKRELLKWPQRLAAVTGVARGIQFLHTVTVPGIIGNHLDTDSIKLDKTLTAKISRVDILDHGEEEDIYRLGLVLLEVITGKHSGSDRDADSLRSQLHGSLLDSPADLKGLADPTIRGTFAADSLRTAAEIALKCLSVDPSQRPSIDDVLWNLQYSGQIQDGWAMAENSSNQVYTCVDSIEFVVANRCSSKFMRHCGLGTAGDDEISGGIIRDDSGEVGELALASHQYALLPDTLRRPWLNLVVANHRLRVPPAPEEPPAAVARAGCKREHAQQQEGNRRRAQTGRACCGGEAMERVDVVARHFGLGVHRPARR</sequence>
<evidence type="ECO:0000313" key="14">
    <source>
        <dbReference type="Proteomes" id="UP000734854"/>
    </source>
</evidence>
<reference evidence="13 14" key="1">
    <citation type="submission" date="2020-08" db="EMBL/GenBank/DDBJ databases">
        <title>Plant Genome Project.</title>
        <authorList>
            <person name="Zhang R.-G."/>
        </authorList>
    </citation>
    <scope>NUCLEOTIDE SEQUENCE [LARGE SCALE GENOMIC DNA]</scope>
    <source>
        <tissue evidence="13">Rhizome</tissue>
    </source>
</reference>
<dbReference type="Gene3D" id="1.10.510.10">
    <property type="entry name" value="Transferase(Phosphotransferase) domain 1"/>
    <property type="match status" value="2"/>
</dbReference>
<dbReference type="PANTHER" id="PTHR48006:SF73">
    <property type="entry name" value="PROTEIN KINASE DOMAIN-CONTAINING PROTEIN"/>
    <property type="match status" value="1"/>
</dbReference>
<evidence type="ECO:0000256" key="10">
    <source>
        <dbReference type="SAM" id="Phobius"/>
    </source>
</evidence>
<evidence type="ECO:0000313" key="13">
    <source>
        <dbReference type="EMBL" id="KAG6498788.1"/>
    </source>
</evidence>
<evidence type="ECO:0000256" key="1">
    <source>
        <dbReference type="ARBA" id="ARBA00004370"/>
    </source>
</evidence>
<dbReference type="Proteomes" id="UP000734854">
    <property type="component" value="Unassembled WGS sequence"/>
</dbReference>
<comment type="caution">
    <text evidence="13">The sequence shown here is derived from an EMBL/GenBank/DDBJ whole genome shotgun (WGS) entry which is preliminary data.</text>
</comment>
<keyword evidence="8" id="KW-0325">Glycoprotein</keyword>
<dbReference type="InterPro" id="IPR051824">
    <property type="entry name" value="LRR_Rcpt-Like_S/T_Kinase"/>
</dbReference>
<dbReference type="FunFam" id="3.80.10.10:FF:000673">
    <property type="entry name" value="Probable LRR receptor-like serine/threonine-protein kinase At2g02780"/>
    <property type="match status" value="1"/>
</dbReference>
<dbReference type="InterPro" id="IPR000719">
    <property type="entry name" value="Prot_kinase_dom"/>
</dbReference>
<keyword evidence="7 10" id="KW-0472">Membrane</keyword>
<evidence type="ECO:0000256" key="8">
    <source>
        <dbReference type="ARBA" id="ARBA00023180"/>
    </source>
</evidence>
<dbReference type="Pfam" id="PF07714">
    <property type="entry name" value="PK_Tyr_Ser-Thr"/>
    <property type="match status" value="1"/>
</dbReference>
<dbReference type="AlphaFoldDB" id="A0A8J5KSN2"/>
<keyword evidence="2" id="KW-0433">Leucine-rich repeat</keyword>
<evidence type="ECO:0000256" key="7">
    <source>
        <dbReference type="ARBA" id="ARBA00023136"/>
    </source>
</evidence>
<keyword evidence="3 10" id="KW-0812">Transmembrane</keyword>
<evidence type="ECO:0000256" key="6">
    <source>
        <dbReference type="ARBA" id="ARBA00022989"/>
    </source>
</evidence>
<accession>A0A8J5KSN2</accession>
<dbReference type="Gene3D" id="3.30.200.20">
    <property type="entry name" value="Phosphorylase Kinase, domain 1"/>
    <property type="match status" value="1"/>
</dbReference>
<keyword evidence="14" id="KW-1185">Reference proteome</keyword>
<evidence type="ECO:0000256" key="5">
    <source>
        <dbReference type="ARBA" id="ARBA00022737"/>
    </source>
</evidence>
<gene>
    <name evidence="13" type="ORF">ZIOFF_038510</name>
</gene>
<dbReference type="InterPro" id="IPR001611">
    <property type="entry name" value="Leu-rich_rpt"/>
</dbReference>
<evidence type="ECO:0000256" key="9">
    <source>
        <dbReference type="SAM" id="MobiDB-lite"/>
    </source>
</evidence>
<proteinExistence type="predicted"/>
<dbReference type="Pfam" id="PF00560">
    <property type="entry name" value="LRR_1"/>
    <property type="match status" value="4"/>
</dbReference>
<dbReference type="GO" id="GO:0004672">
    <property type="term" value="F:protein kinase activity"/>
    <property type="evidence" value="ECO:0007669"/>
    <property type="project" value="InterPro"/>
</dbReference>
<dbReference type="GO" id="GO:0005524">
    <property type="term" value="F:ATP binding"/>
    <property type="evidence" value="ECO:0007669"/>
    <property type="project" value="InterPro"/>
</dbReference>
<organism evidence="13 14">
    <name type="scientific">Zingiber officinale</name>
    <name type="common">Ginger</name>
    <name type="synonym">Amomum zingiber</name>
    <dbReference type="NCBI Taxonomy" id="94328"/>
    <lineage>
        <taxon>Eukaryota</taxon>
        <taxon>Viridiplantae</taxon>
        <taxon>Streptophyta</taxon>
        <taxon>Embryophyta</taxon>
        <taxon>Tracheophyta</taxon>
        <taxon>Spermatophyta</taxon>
        <taxon>Magnoliopsida</taxon>
        <taxon>Liliopsida</taxon>
        <taxon>Zingiberales</taxon>
        <taxon>Zingiberaceae</taxon>
        <taxon>Zingiber</taxon>
    </lineage>
</organism>
<dbReference type="GO" id="GO:0016020">
    <property type="term" value="C:membrane"/>
    <property type="evidence" value="ECO:0007669"/>
    <property type="project" value="UniProtKB-SubCell"/>
</dbReference>
<name>A0A8J5KSN2_ZINOF</name>
<dbReference type="EMBL" id="JACMSC010000011">
    <property type="protein sequence ID" value="KAG6498788.1"/>
    <property type="molecule type" value="Genomic_DNA"/>
</dbReference>
<evidence type="ECO:0000256" key="4">
    <source>
        <dbReference type="ARBA" id="ARBA00022729"/>
    </source>
</evidence>
<dbReference type="SUPFAM" id="SSF52058">
    <property type="entry name" value="L domain-like"/>
    <property type="match status" value="1"/>
</dbReference>
<comment type="subcellular location">
    <subcellularLocation>
        <location evidence="1">Membrane</location>
    </subcellularLocation>
</comment>
<evidence type="ECO:0000256" key="2">
    <source>
        <dbReference type="ARBA" id="ARBA00022614"/>
    </source>
</evidence>
<dbReference type="FunFam" id="3.80.10.10:FF:000041">
    <property type="entry name" value="LRR receptor-like serine/threonine-protein kinase ERECTA"/>
    <property type="match status" value="1"/>
</dbReference>
<dbReference type="InterPro" id="IPR032675">
    <property type="entry name" value="LRR_dom_sf"/>
</dbReference>
<dbReference type="PROSITE" id="PS51450">
    <property type="entry name" value="LRR"/>
    <property type="match status" value="1"/>
</dbReference>
<feature type="region of interest" description="Disordered" evidence="9">
    <location>
        <begin position="786"/>
        <end position="813"/>
    </location>
</feature>
<dbReference type="SUPFAM" id="SSF56112">
    <property type="entry name" value="Protein kinase-like (PK-like)"/>
    <property type="match status" value="1"/>
</dbReference>
<feature type="signal peptide" evidence="11">
    <location>
        <begin position="1"/>
        <end position="24"/>
    </location>
</feature>
<keyword evidence="6 10" id="KW-1133">Transmembrane helix</keyword>
<evidence type="ECO:0000256" key="3">
    <source>
        <dbReference type="ARBA" id="ARBA00022692"/>
    </source>
</evidence>
<dbReference type="Gene3D" id="3.80.10.10">
    <property type="entry name" value="Ribonuclease Inhibitor"/>
    <property type="match status" value="1"/>
</dbReference>
<dbReference type="PANTHER" id="PTHR48006">
    <property type="entry name" value="LEUCINE-RICH REPEAT-CONTAINING PROTEIN DDB_G0281931-RELATED"/>
    <property type="match status" value="1"/>
</dbReference>
<feature type="transmembrane region" description="Helical" evidence="10">
    <location>
        <begin position="347"/>
        <end position="372"/>
    </location>
</feature>
<dbReference type="InterPro" id="IPR011009">
    <property type="entry name" value="Kinase-like_dom_sf"/>
</dbReference>
<keyword evidence="4 11" id="KW-0732">Signal</keyword>
<feature type="compositionally biased region" description="Basic and acidic residues" evidence="9">
    <location>
        <begin position="799"/>
        <end position="811"/>
    </location>
</feature>
<protein>
    <recommendedName>
        <fullName evidence="12">Protein kinase domain-containing protein</fullName>
    </recommendedName>
</protein>
<evidence type="ECO:0000259" key="12">
    <source>
        <dbReference type="PROSITE" id="PS50011"/>
    </source>
</evidence>
<dbReference type="PROSITE" id="PS50011">
    <property type="entry name" value="PROTEIN_KINASE_DOM"/>
    <property type="match status" value="1"/>
</dbReference>